<evidence type="ECO:0000313" key="2">
    <source>
        <dbReference type="EMBL" id="RGB75501.1"/>
    </source>
</evidence>
<feature type="transmembrane region" description="Helical" evidence="1">
    <location>
        <begin position="88"/>
        <end position="108"/>
    </location>
</feature>
<feature type="transmembrane region" description="Helical" evidence="1">
    <location>
        <begin position="146"/>
        <end position="166"/>
    </location>
</feature>
<feature type="transmembrane region" description="Helical" evidence="1">
    <location>
        <begin position="39"/>
        <end position="59"/>
    </location>
</feature>
<evidence type="ECO:0000313" key="3">
    <source>
        <dbReference type="Proteomes" id="UP000261011"/>
    </source>
</evidence>
<dbReference type="PANTHER" id="PTHR37814">
    <property type="entry name" value="CONSERVED MEMBRANE PROTEIN"/>
    <property type="match status" value="1"/>
</dbReference>
<feature type="transmembrane region" description="Helical" evidence="1">
    <location>
        <begin position="120"/>
        <end position="139"/>
    </location>
</feature>
<dbReference type="AlphaFoldDB" id="A0A3E2TGW0"/>
<feature type="transmembrane region" description="Helical" evidence="1">
    <location>
        <begin position="336"/>
        <end position="357"/>
    </location>
</feature>
<dbReference type="OrthoDB" id="4424890at2"/>
<feature type="transmembrane region" description="Helical" evidence="1">
    <location>
        <begin position="274"/>
        <end position="297"/>
    </location>
</feature>
<name>A0A3E2TGW0_9FIRM</name>
<keyword evidence="1" id="KW-1133">Transmembrane helix</keyword>
<protein>
    <recommendedName>
        <fullName evidence="4">Branched-chain amino acid transport system carrier protein</fullName>
    </recommendedName>
</protein>
<comment type="caution">
    <text evidence="2">The sequence shown here is derived from an EMBL/GenBank/DDBJ whole genome shotgun (WGS) entry which is preliminary data.</text>
</comment>
<keyword evidence="3" id="KW-1185">Reference proteome</keyword>
<dbReference type="PANTHER" id="PTHR37814:SF1">
    <property type="entry name" value="MEMBRANE PROTEIN"/>
    <property type="match status" value="1"/>
</dbReference>
<keyword evidence="1" id="KW-0812">Transmembrane</keyword>
<proteinExistence type="predicted"/>
<dbReference type="Proteomes" id="UP000261011">
    <property type="component" value="Unassembled WGS sequence"/>
</dbReference>
<accession>A0A3E2TGW0</accession>
<evidence type="ECO:0008006" key="4">
    <source>
        <dbReference type="Google" id="ProtNLM"/>
    </source>
</evidence>
<feature type="transmembrane region" description="Helical" evidence="1">
    <location>
        <begin position="194"/>
        <end position="213"/>
    </location>
</feature>
<feature type="transmembrane region" description="Helical" evidence="1">
    <location>
        <begin position="309"/>
        <end position="330"/>
    </location>
</feature>
<organism evidence="2 3">
    <name type="scientific">Anaerococcus nagyae</name>
    <dbReference type="NCBI Taxonomy" id="1755241"/>
    <lineage>
        <taxon>Bacteria</taxon>
        <taxon>Bacillati</taxon>
        <taxon>Bacillota</taxon>
        <taxon>Tissierellia</taxon>
        <taxon>Tissierellales</taxon>
        <taxon>Peptoniphilaceae</taxon>
        <taxon>Anaerococcus</taxon>
    </lineage>
</organism>
<evidence type="ECO:0000256" key="1">
    <source>
        <dbReference type="SAM" id="Phobius"/>
    </source>
</evidence>
<keyword evidence="1" id="KW-0472">Membrane</keyword>
<dbReference type="InterPro" id="IPR038728">
    <property type="entry name" value="YkvI-like"/>
</dbReference>
<dbReference type="EMBL" id="QVEU01000005">
    <property type="protein sequence ID" value="RGB75501.1"/>
    <property type="molecule type" value="Genomic_DNA"/>
</dbReference>
<sequence length="364" mass="39537">MNKKVRMSKVLIYAGAFMALLIGSGFATGQELMQFFASYGIKGLLGIVVSFILFAFVGVEFVTYGHERELANPNDVYKEIAGKKIGTFYDYFSTFFLFLSFTVMVAGADATVEYQYHAPNYLGGIILGILAIITVAFGLKTMVEIIGKIGPVIVVLAILVGGISIIQNRGGLGESLETIKILSASNDLTKSTKLGFFVSALTYVGFNMMWLGAFSATVGSEAENFKEARNGQILGAIGLSLAILVMYFAIILSIEKVYDSQIPSLILAGNINPILGKIFSLTIILGIYTSAVPLLWNPIARFFEEGTKGFKLATVLIGAAGIVVGLLFDFNILVKYIYVVNGYLGIVLLAIMVFKYFKRKYKSS</sequence>
<gene>
    <name evidence="2" type="ORF">DXA39_06760</name>
</gene>
<dbReference type="RefSeq" id="WP_117521951.1">
    <property type="nucleotide sequence ID" value="NZ_QVEU01000005.1"/>
</dbReference>
<reference evidence="2 3" key="1">
    <citation type="submission" date="2018-08" db="EMBL/GenBank/DDBJ databases">
        <title>A genome reference for cultivated species of the human gut microbiota.</title>
        <authorList>
            <person name="Zou Y."/>
            <person name="Xue W."/>
            <person name="Luo G."/>
        </authorList>
    </citation>
    <scope>NUCLEOTIDE SEQUENCE [LARGE SCALE GENOMIC DNA]</scope>
    <source>
        <strain evidence="2 3">OF01-3</strain>
    </source>
</reference>
<feature type="transmembrane region" description="Helical" evidence="1">
    <location>
        <begin position="233"/>
        <end position="254"/>
    </location>
</feature>